<accession>A0A842HE97</accession>
<evidence type="ECO:0000313" key="2">
    <source>
        <dbReference type="Proteomes" id="UP000546464"/>
    </source>
</evidence>
<name>A0A842HE97_9BACT</name>
<protein>
    <recommendedName>
        <fullName evidence="3">Antitoxin</fullName>
    </recommendedName>
</protein>
<sequence>MQTTLRINDSTYRRAKAKSSELGLSLTRFFEEAVEERLARLEQPRPAKRVVLPVSSVFGALIGDRELRQRIADADLEDDLSRLN</sequence>
<comment type="caution">
    <text evidence="1">The sequence shown here is derived from an EMBL/GenBank/DDBJ whole genome shotgun (WGS) entry which is preliminary data.</text>
</comment>
<dbReference type="RefSeq" id="WP_185674854.1">
    <property type="nucleotide sequence ID" value="NZ_JACHVB010000016.1"/>
</dbReference>
<reference evidence="1 2" key="1">
    <citation type="submission" date="2020-07" db="EMBL/GenBank/DDBJ databases">
        <authorList>
            <person name="Feng X."/>
        </authorList>
    </citation>
    <scope>NUCLEOTIDE SEQUENCE [LARGE SCALE GENOMIC DNA]</scope>
    <source>
        <strain evidence="1 2">JCM31066</strain>
    </source>
</reference>
<evidence type="ECO:0008006" key="3">
    <source>
        <dbReference type="Google" id="ProtNLM"/>
    </source>
</evidence>
<proteinExistence type="predicted"/>
<dbReference type="AlphaFoldDB" id="A0A842HE97"/>
<dbReference type="Proteomes" id="UP000546464">
    <property type="component" value="Unassembled WGS sequence"/>
</dbReference>
<evidence type="ECO:0000313" key="1">
    <source>
        <dbReference type="EMBL" id="MBC2593854.1"/>
    </source>
</evidence>
<dbReference type="EMBL" id="JACHVB010000016">
    <property type="protein sequence ID" value="MBC2593854.1"/>
    <property type="molecule type" value="Genomic_DNA"/>
</dbReference>
<gene>
    <name evidence="1" type="ORF">H5P28_06230</name>
</gene>
<organism evidence="1 2">
    <name type="scientific">Ruficoccus amylovorans</name>
    <dbReference type="NCBI Taxonomy" id="1804625"/>
    <lineage>
        <taxon>Bacteria</taxon>
        <taxon>Pseudomonadati</taxon>
        <taxon>Verrucomicrobiota</taxon>
        <taxon>Opitutia</taxon>
        <taxon>Puniceicoccales</taxon>
        <taxon>Cerasicoccaceae</taxon>
        <taxon>Ruficoccus</taxon>
    </lineage>
</organism>
<keyword evidence="2" id="KW-1185">Reference proteome</keyword>